<proteinExistence type="predicted"/>
<reference evidence="2 3" key="1">
    <citation type="submission" date="2020-03" db="EMBL/GenBank/DDBJ databases">
        <title>Metabolic flexibility allows generalist bacteria to become dominant in a frequently disturbed ecosystem.</title>
        <authorList>
            <person name="Chen Y.-J."/>
            <person name="Leung P.M."/>
            <person name="Bay S.K."/>
            <person name="Hugenholtz P."/>
            <person name="Kessler A.J."/>
            <person name="Shelley G."/>
            <person name="Waite D.W."/>
            <person name="Cook P.L."/>
            <person name="Greening C."/>
        </authorList>
    </citation>
    <scope>NUCLEOTIDE SEQUENCE [LARGE SCALE GENOMIC DNA]</scope>
    <source>
        <strain evidence="2">SS_bin_28</strain>
    </source>
</reference>
<dbReference type="Proteomes" id="UP000547674">
    <property type="component" value="Unassembled WGS sequence"/>
</dbReference>
<protein>
    <submittedName>
        <fullName evidence="2">Uncharacterized protein</fullName>
    </submittedName>
</protein>
<dbReference type="PROSITE" id="PS51257">
    <property type="entry name" value="PROKAR_LIPOPROTEIN"/>
    <property type="match status" value="1"/>
</dbReference>
<organism evidence="2 3">
    <name type="scientific">Eiseniibacteriota bacterium</name>
    <dbReference type="NCBI Taxonomy" id="2212470"/>
    <lineage>
        <taxon>Bacteria</taxon>
        <taxon>Candidatus Eiseniibacteriota</taxon>
    </lineage>
</organism>
<feature type="chain" id="PRO_5031107340" evidence="1">
    <location>
        <begin position="28"/>
        <end position="94"/>
    </location>
</feature>
<feature type="signal peptide" evidence="1">
    <location>
        <begin position="1"/>
        <end position="27"/>
    </location>
</feature>
<sequence length="94" mass="10025">MRNLAPRILLTSGFLFLALGCSSNTPAGPDAPLSGTQSRDDFSSEQMNMVFNIPTPPQPVDQVVAVLEDDVDPYQFAADNGITVIDEMPGTNLA</sequence>
<gene>
    <name evidence="2" type="ORF">HKN21_10355</name>
</gene>
<name>A0A7Y2E8K2_UNCEI</name>
<feature type="non-terminal residue" evidence="2">
    <location>
        <position position="94"/>
    </location>
</feature>
<accession>A0A7Y2E8K2</accession>
<dbReference type="AlphaFoldDB" id="A0A7Y2E8K2"/>
<dbReference type="EMBL" id="JABDJR010000416">
    <property type="protein sequence ID" value="NNF07151.1"/>
    <property type="molecule type" value="Genomic_DNA"/>
</dbReference>
<evidence type="ECO:0000313" key="2">
    <source>
        <dbReference type="EMBL" id="NNF07151.1"/>
    </source>
</evidence>
<comment type="caution">
    <text evidence="2">The sequence shown here is derived from an EMBL/GenBank/DDBJ whole genome shotgun (WGS) entry which is preliminary data.</text>
</comment>
<evidence type="ECO:0000313" key="3">
    <source>
        <dbReference type="Proteomes" id="UP000547674"/>
    </source>
</evidence>
<evidence type="ECO:0000256" key="1">
    <source>
        <dbReference type="SAM" id="SignalP"/>
    </source>
</evidence>
<keyword evidence="1" id="KW-0732">Signal</keyword>